<dbReference type="CDD" id="cd00143">
    <property type="entry name" value="PP2Cc"/>
    <property type="match status" value="1"/>
</dbReference>
<evidence type="ECO:0000313" key="3">
    <source>
        <dbReference type="EMBL" id="KAK7840633.1"/>
    </source>
</evidence>
<dbReference type="SUPFAM" id="SSF81606">
    <property type="entry name" value="PP2C-like"/>
    <property type="match status" value="1"/>
</dbReference>
<evidence type="ECO:0000259" key="2">
    <source>
        <dbReference type="PROSITE" id="PS51746"/>
    </source>
</evidence>
<dbReference type="InterPro" id="IPR036457">
    <property type="entry name" value="PPM-type-like_dom_sf"/>
</dbReference>
<dbReference type="Pfam" id="PF00481">
    <property type="entry name" value="PP2C"/>
    <property type="match status" value="1"/>
</dbReference>
<organism evidence="3 4">
    <name type="scientific">Quercus suber</name>
    <name type="common">Cork oak</name>
    <dbReference type="NCBI Taxonomy" id="58331"/>
    <lineage>
        <taxon>Eukaryota</taxon>
        <taxon>Viridiplantae</taxon>
        <taxon>Streptophyta</taxon>
        <taxon>Embryophyta</taxon>
        <taxon>Tracheophyta</taxon>
        <taxon>Spermatophyta</taxon>
        <taxon>Magnoliopsida</taxon>
        <taxon>eudicotyledons</taxon>
        <taxon>Gunneridae</taxon>
        <taxon>Pentapetalae</taxon>
        <taxon>rosids</taxon>
        <taxon>fabids</taxon>
        <taxon>Fagales</taxon>
        <taxon>Fagaceae</taxon>
        <taxon>Quercus</taxon>
    </lineage>
</organism>
<dbReference type="AlphaFoldDB" id="A0AAW0KMB5"/>
<accession>A0AAW0KMB5</accession>
<dbReference type="EMBL" id="PKMF04000257">
    <property type="protein sequence ID" value="KAK7840633.1"/>
    <property type="molecule type" value="Genomic_DNA"/>
</dbReference>
<dbReference type="PANTHER" id="PTHR47992">
    <property type="entry name" value="PROTEIN PHOSPHATASE"/>
    <property type="match status" value="1"/>
</dbReference>
<protein>
    <recommendedName>
        <fullName evidence="2">PPM-type phosphatase domain-containing protein</fullName>
    </recommendedName>
</protein>
<feature type="domain" description="PPM-type phosphatase" evidence="2">
    <location>
        <begin position="56"/>
        <end position="358"/>
    </location>
</feature>
<proteinExistence type="predicted"/>
<evidence type="ECO:0000313" key="4">
    <source>
        <dbReference type="Proteomes" id="UP000237347"/>
    </source>
</evidence>
<reference evidence="3 4" key="1">
    <citation type="journal article" date="2018" name="Sci. Data">
        <title>The draft genome sequence of cork oak.</title>
        <authorList>
            <person name="Ramos A.M."/>
            <person name="Usie A."/>
            <person name="Barbosa P."/>
            <person name="Barros P.M."/>
            <person name="Capote T."/>
            <person name="Chaves I."/>
            <person name="Simoes F."/>
            <person name="Abreu I."/>
            <person name="Carrasquinho I."/>
            <person name="Faro C."/>
            <person name="Guimaraes J.B."/>
            <person name="Mendonca D."/>
            <person name="Nobrega F."/>
            <person name="Rodrigues L."/>
            <person name="Saibo N.J.M."/>
            <person name="Varela M.C."/>
            <person name="Egas C."/>
            <person name="Matos J."/>
            <person name="Miguel C.M."/>
            <person name="Oliveira M.M."/>
            <person name="Ricardo C.P."/>
            <person name="Goncalves S."/>
        </authorList>
    </citation>
    <scope>NUCLEOTIDE SEQUENCE [LARGE SCALE GENOMIC DNA]</scope>
    <source>
        <strain evidence="4">cv. HL8</strain>
    </source>
</reference>
<dbReference type="Proteomes" id="UP000237347">
    <property type="component" value="Unassembled WGS sequence"/>
</dbReference>
<feature type="chain" id="PRO_5043788252" description="PPM-type phosphatase domain-containing protein" evidence="1">
    <location>
        <begin position="24"/>
        <end position="358"/>
    </location>
</feature>
<gene>
    <name evidence="3" type="ORF">CFP56_016381</name>
</gene>
<evidence type="ECO:0000256" key="1">
    <source>
        <dbReference type="SAM" id="SignalP"/>
    </source>
</evidence>
<dbReference type="GO" id="GO:0004722">
    <property type="term" value="F:protein serine/threonine phosphatase activity"/>
    <property type="evidence" value="ECO:0007669"/>
    <property type="project" value="InterPro"/>
</dbReference>
<name>A0AAW0KMB5_QUESU</name>
<sequence length="358" mass="39424">MEGFKISVLWLAIFVILIPSSYGVYMTRMMANEEGGLSERSEWDLSTGSLQNKTVNCQFATFQGHREYQEDRIVCDLDMKIPHLGKNGLGEGTVGVMAVFDGHIGEEASEMASKLLLDYFYMHALFNTSELMEQYEGVPVTEDEITHLEILKEALLRTIRDIDFKFSQASRICSLLEAFEKRIFSGSTATVALLVDGKILIANVGDSKALLCTKKIQSGQGNLTASLSATELTENHSPGRDDERARVEASGGIVVTLWGKPWVNAELPMSRAIGDVYQKRFGVIAEPEMTGWQTLDVNDRFLVVSSDGIFESMTPQDVCDLIHDSSSCLPSSLLAECIVNTAFEKGSVDNLSVIVVPL</sequence>
<feature type="signal peptide" evidence="1">
    <location>
        <begin position="1"/>
        <end position="23"/>
    </location>
</feature>
<comment type="caution">
    <text evidence="3">The sequence shown here is derived from an EMBL/GenBank/DDBJ whole genome shotgun (WGS) entry which is preliminary data.</text>
</comment>
<keyword evidence="4" id="KW-1185">Reference proteome</keyword>
<dbReference type="InterPro" id="IPR001932">
    <property type="entry name" value="PPM-type_phosphatase-like_dom"/>
</dbReference>
<dbReference type="InterPro" id="IPR015655">
    <property type="entry name" value="PP2C"/>
</dbReference>
<dbReference type="PROSITE" id="PS51746">
    <property type="entry name" value="PPM_2"/>
    <property type="match status" value="1"/>
</dbReference>
<dbReference type="SMART" id="SM00332">
    <property type="entry name" value="PP2Cc"/>
    <property type="match status" value="1"/>
</dbReference>
<dbReference type="Gene3D" id="3.60.40.10">
    <property type="entry name" value="PPM-type phosphatase domain"/>
    <property type="match status" value="1"/>
</dbReference>
<keyword evidence="1" id="KW-0732">Signal</keyword>